<proteinExistence type="predicted"/>
<dbReference type="Pfam" id="PF00583">
    <property type="entry name" value="Acetyltransf_1"/>
    <property type="match status" value="1"/>
</dbReference>
<dbReference type="PANTHER" id="PTHR43305">
    <property type="entry name" value="FAMILY N-ACETYLTRANSFERASE, PUTATIVE (AFU_ORTHOLOGUE AFUA_2G01380)-RELATED"/>
    <property type="match status" value="1"/>
</dbReference>
<keyword evidence="2" id="KW-0687">Ribonucleoprotein</keyword>
<dbReference type="PROSITE" id="PS51186">
    <property type="entry name" value="GNAT"/>
    <property type="match status" value="1"/>
</dbReference>
<feature type="domain" description="N-acetyltransferase" evidence="1">
    <location>
        <begin position="7"/>
        <end position="162"/>
    </location>
</feature>
<gene>
    <name evidence="2" type="ORF">FHS74_003301</name>
</gene>
<evidence type="ECO:0000313" key="2">
    <source>
        <dbReference type="EMBL" id="MBB6252733.1"/>
    </source>
</evidence>
<dbReference type="GO" id="GO:0016747">
    <property type="term" value="F:acyltransferase activity, transferring groups other than amino-acyl groups"/>
    <property type="evidence" value="ECO:0007669"/>
    <property type="project" value="InterPro"/>
</dbReference>
<accession>A0A7X0EDH1</accession>
<dbReference type="InterPro" id="IPR052777">
    <property type="entry name" value="Acetyltransferase_Enz"/>
</dbReference>
<dbReference type="Gene3D" id="3.40.630.30">
    <property type="match status" value="1"/>
</dbReference>
<dbReference type="Proteomes" id="UP000539175">
    <property type="component" value="Unassembled WGS sequence"/>
</dbReference>
<dbReference type="InterPro" id="IPR016181">
    <property type="entry name" value="Acyl_CoA_acyltransferase"/>
</dbReference>
<evidence type="ECO:0000313" key="3">
    <source>
        <dbReference type="Proteomes" id="UP000539175"/>
    </source>
</evidence>
<dbReference type="EMBL" id="JACIIZ010000009">
    <property type="protein sequence ID" value="MBB6252733.1"/>
    <property type="molecule type" value="Genomic_DNA"/>
</dbReference>
<dbReference type="InterPro" id="IPR000182">
    <property type="entry name" value="GNAT_dom"/>
</dbReference>
<organism evidence="2 3">
    <name type="scientific">Nitrospirillum iridis</name>
    <dbReference type="NCBI Taxonomy" id="765888"/>
    <lineage>
        <taxon>Bacteria</taxon>
        <taxon>Pseudomonadati</taxon>
        <taxon>Pseudomonadota</taxon>
        <taxon>Alphaproteobacteria</taxon>
        <taxon>Rhodospirillales</taxon>
        <taxon>Azospirillaceae</taxon>
        <taxon>Nitrospirillum</taxon>
    </lineage>
</organism>
<dbReference type="AlphaFoldDB" id="A0A7X0EDH1"/>
<name>A0A7X0EDH1_9PROT</name>
<reference evidence="2 3" key="1">
    <citation type="submission" date="2020-08" db="EMBL/GenBank/DDBJ databases">
        <title>Genomic Encyclopedia of Type Strains, Phase IV (KMG-IV): sequencing the most valuable type-strain genomes for metagenomic binning, comparative biology and taxonomic classification.</title>
        <authorList>
            <person name="Goeker M."/>
        </authorList>
    </citation>
    <scope>NUCLEOTIDE SEQUENCE [LARGE SCALE GENOMIC DNA]</scope>
    <source>
        <strain evidence="2 3">DSM 22198</strain>
    </source>
</reference>
<dbReference type="RefSeq" id="WP_184802464.1">
    <property type="nucleotide sequence ID" value="NZ_JACIIZ010000009.1"/>
</dbReference>
<dbReference type="CDD" id="cd04301">
    <property type="entry name" value="NAT_SF"/>
    <property type="match status" value="1"/>
</dbReference>
<dbReference type="SUPFAM" id="SSF55729">
    <property type="entry name" value="Acyl-CoA N-acyltransferases (Nat)"/>
    <property type="match status" value="1"/>
</dbReference>
<keyword evidence="2" id="KW-0689">Ribosomal protein</keyword>
<protein>
    <submittedName>
        <fullName evidence="2">Ribosomal protein S18 acetylase RimI-like enzyme</fullName>
    </submittedName>
</protein>
<dbReference type="PANTHER" id="PTHR43305:SF1">
    <property type="entry name" value="FAMILY N-ACETYLTRANSFERASE, PUTATIVE (AFU_ORTHOLOGUE AFUA_2G01380)-RELATED"/>
    <property type="match status" value="1"/>
</dbReference>
<evidence type="ECO:0000259" key="1">
    <source>
        <dbReference type="PROSITE" id="PS51186"/>
    </source>
</evidence>
<sequence length="169" mass="18156">MTDPSPLRIVPFRPVQDVPVVRALFMEYLASLGIDLSFQDVAAELAGLPGKYAPPAGALLLAWGEGERALGCVALRPLGDSGDGEMKRLYVRPAARGRDLGRQLAVAVIDQARAAGYRRLLLDTLAPMRAAQRLYASLGFQPTAPYYDNPLPGTRYMALDLTAGLSTSL</sequence>
<comment type="caution">
    <text evidence="2">The sequence shown here is derived from an EMBL/GenBank/DDBJ whole genome shotgun (WGS) entry which is preliminary data.</text>
</comment>
<dbReference type="GO" id="GO:0005840">
    <property type="term" value="C:ribosome"/>
    <property type="evidence" value="ECO:0007669"/>
    <property type="project" value="UniProtKB-KW"/>
</dbReference>
<keyword evidence="3" id="KW-1185">Reference proteome</keyword>